<feature type="domain" description="Peptidase S1" evidence="8">
    <location>
        <begin position="290"/>
        <end position="519"/>
    </location>
</feature>
<feature type="region of interest" description="Disordered" evidence="6">
    <location>
        <begin position="517"/>
        <end position="556"/>
    </location>
</feature>
<feature type="domain" description="Peptidase S1" evidence="8">
    <location>
        <begin position="30"/>
        <end position="261"/>
    </location>
</feature>
<feature type="domain" description="Peptidase S1" evidence="8">
    <location>
        <begin position="824"/>
        <end position="1054"/>
    </location>
</feature>
<dbReference type="FunFam" id="2.40.10.10:FF:000118">
    <property type="entry name" value="Chymotrypsinogen A"/>
    <property type="match status" value="1"/>
</dbReference>
<evidence type="ECO:0000256" key="7">
    <source>
        <dbReference type="SAM" id="SignalP"/>
    </source>
</evidence>
<dbReference type="PROSITE" id="PS00135">
    <property type="entry name" value="TRYPSIN_SER"/>
    <property type="match status" value="4"/>
</dbReference>
<dbReference type="STRING" id="46731.A0A3M6UEU1"/>
<sequence>MISLIIFALLGIFEPSFTEGCGMRPAFARVVNGQDASPHSWPWQVSLRVGGRHICGGSLIRTDWIVTAAHCVFRNPNPSGYTVIVGAHRRQGSTIVQETFGVRTLHKHSGFTMSNLKHDVAVLQLDGNVKLSDKVNTVCLPDRDADLNSQCYITGWGRISGNGPAADILQQAKLPLASHEACVRKYGNSIDRGAHLCAGEGRSGASGGCNGDSGGPLVCEMGGKWYLHGAVSFGRRSCPTTHFTVFARITTYKSWILQMIGEESGGPNTPMPPLPSRPPRCGMRPPFARVINGEDASPHSWPWQISLRNSRGGHICGGSLIRPDWVLTAAHCVDRNPDPNAYTVVVGAHMRTGMTDVQQTFRVKALYKHSGFTMRQLKHDIALLHLEESAQLSEKVTTVCLPDKDADLNSKCYITGWGRTHFGSANTLQQAKLPLASHSDCRKIWRTLDRSAHLCAGEGRAGASGGCHGDSGGPLVCEMGGKWYLHGAVSFGMRGCPTTHYTVFTRITSYISWINEKMGEDTGGPNPPPPPQTPPPPPPAVTTRPPRPPNPVGRRILSQSSSSLRFHAIFEKLLQTNLRSMLRLTEETSEEIRRFQLNVVYDNKLKVNSAIADASHDRGDCSTSGCGMRPPFARVVNGQNASPHSWPWQISLRVRGRHICGGSLIRPDWIVTAAHCVDRNPSPSSYTVVVGGHRRTGSTSVQQTFRVITLHKHNGFSMQNLMHDIAVLQLAGRVQMSDKVTTVCLPQQDANLNSECYITGCKDNWNACEANKHYCATWPQIKRYCPKTCNAYLESIKQRLGFNCCSIKDDLSLKCGKRPFSARVVNGENATPHSWPWQVSLRVNGHHICGGSLIKANWIVTAAHCVRNFPYPQGYTVVVGAHRRKGSTSVQEEFDVKTLYKHDGFTMNNLKHDIAVLELKGSVKISDKVSPVCLPTEEPAPGTECYISGWGRLRGGGSAPDILQQAMIPIVSHEECKKKYERYDKQAHLCAGQGHASGSGGCQGDSGGPLVCEKDGTWYLHGAVSFGKRGCPTKYNTVFARITTYLPWIMDKLVNRPPAPTLPPKTPPPGCKDKREDCASNKMWCRFMPDIKRDCPFTCDNSPSICHGCGKRPFHSTRVVNGQNAAPHSWPWQVSLRKDGMHICGGSLIKPNWVVTAAHCVYKNKYPGFYRVVVGAHKRLGFTSIEKAFRVKAIHLHEEFTMETLKHDIAVLELRGSATISDKVSTVCLPTEEPKPGTKCFITGWGLVSESEQANILQQGEMPIVSNDDCAKKYTRFDSKAHLCAGKGQESNSAGCRGDSGGPLVCEQGNSWYLHGAVSFGKKGCLPTAYTVFARITSYIPREPAATSDATPTSNTTQSRLHRNQGLVAEIARHIAPGISTTALNIRVSERIAPKPAMLVKRRRRTQIKHSRLNHINPHTKLLCVFIIRSDTYFNSLGPLLLSQIKKDFSYRPSTSKLYIIKVLCLSLKPDMLIT</sequence>
<dbReference type="EMBL" id="RCHS01001705">
    <property type="protein sequence ID" value="RMX51938.1"/>
    <property type="molecule type" value="Genomic_DNA"/>
</dbReference>
<keyword evidence="1 5" id="KW-0645">Protease</keyword>
<dbReference type="GO" id="GO:0004252">
    <property type="term" value="F:serine-type endopeptidase activity"/>
    <property type="evidence" value="ECO:0007669"/>
    <property type="project" value="InterPro"/>
</dbReference>
<dbReference type="InterPro" id="IPR018114">
    <property type="entry name" value="TRYPSIN_HIS"/>
</dbReference>
<dbReference type="InterPro" id="IPR009003">
    <property type="entry name" value="Peptidase_S1_PA"/>
</dbReference>
<dbReference type="GO" id="GO:0006508">
    <property type="term" value="P:proteolysis"/>
    <property type="evidence" value="ECO:0007669"/>
    <property type="project" value="UniProtKB-KW"/>
</dbReference>
<dbReference type="FunFam" id="2.40.10.10:FF:000003">
    <property type="entry name" value="Transmembrane serine protease 3"/>
    <property type="match status" value="4"/>
</dbReference>
<protein>
    <recommendedName>
        <fullName evidence="8">Peptidase S1 domain-containing protein</fullName>
    </recommendedName>
</protein>
<dbReference type="InterPro" id="IPR043504">
    <property type="entry name" value="Peptidase_S1_PA_chymotrypsin"/>
</dbReference>
<dbReference type="InterPro" id="IPR033116">
    <property type="entry name" value="TRYPSIN_SER"/>
</dbReference>
<dbReference type="SMART" id="SM00020">
    <property type="entry name" value="Tryp_SPc"/>
    <property type="match status" value="5"/>
</dbReference>
<evidence type="ECO:0000256" key="4">
    <source>
        <dbReference type="ARBA" id="ARBA00023157"/>
    </source>
</evidence>
<evidence type="ECO:0000313" key="9">
    <source>
        <dbReference type="EMBL" id="RMX51938.1"/>
    </source>
</evidence>
<keyword evidence="2 5" id="KW-0378">Hydrolase</keyword>
<dbReference type="OrthoDB" id="5974294at2759"/>
<dbReference type="InterPro" id="IPR001314">
    <property type="entry name" value="Peptidase_S1A"/>
</dbReference>
<evidence type="ECO:0000256" key="2">
    <source>
        <dbReference type="ARBA" id="ARBA00022801"/>
    </source>
</evidence>
<evidence type="ECO:0000259" key="8">
    <source>
        <dbReference type="PROSITE" id="PS50240"/>
    </source>
</evidence>
<keyword evidence="4" id="KW-1015">Disulfide bond</keyword>
<accession>A0A3M6UEU1</accession>
<keyword evidence="3 5" id="KW-0720">Serine protease</keyword>
<dbReference type="SUPFAM" id="SSF50494">
    <property type="entry name" value="Trypsin-like serine proteases"/>
    <property type="match status" value="5"/>
</dbReference>
<dbReference type="Proteomes" id="UP000275408">
    <property type="component" value="Unassembled WGS sequence"/>
</dbReference>
<dbReference type="PROSITE" id="PS00134">
    <property type="entry name" value="TRYPSIN_HIS"/>
    <property type="match status" value="4"/>
</dbReference>
<dbReference type="Pfam" id="PF00089">
    <property type="entry name" value="Trypsin"/>
    <property type="match status" value="5"/>
</dbReference>
<evidence type="ECO:0000313" key="10">
    <source>
        <dbReference type="Proteomes" id="UP000275408"/>
    </source>
</evidence>
<evidence type="ECO:0000256" key="5">
    <source>
        <dbReference type="RuleBase" id="RU363034"/>
    </source>
</evidence>
<dbReference type="CDD" id="cd00190">
    <property type="entry name" value="Tryp_SPc"/>
    <property type="match status" value="4"/>
</dbReference>
<evidence type="ECO:0000256" key="3">
    <source>
        <dbReference type="ARBA" id="ARBA00022825"/>
    </source>
</evidence>
<proteinExistence type="predicted"/>
<name>A0A3M6UEU1_POCDA</name>
<dbReference type="InterPro" id="IPR001254">
    <property type="entry name" value="Trypsin_dom"/>
</dbReference>
<comment type="caution">
    <text evidence="9">The sequence shown here is derived from an EMBL/GenBank/DDBJ whole genome shotgun (WGS) entry which is preliminary data.</text>
</comment>
<dbReference type="PANTHER" id="PTHR24252">
    <property type="entry name" value="ACROSIN-RELATED"/>
    <property type="match status" value="1"/>
</dbReference>
<feature type="compositionally biased region" description="Pro residues" evidence="6">
    <location>
        <begin position="525"/>
        <end position="551"/>
    </location>
</feature>
<dbReference type="PRINTS" id="PR00722">
    <property type="entry name" value="CHYMOTRYPSIN"/>
</dbReference>
<dbReference type="PROSITE" id="PS50240">
    <property type="entry name" value="TRYPSIN_DOM"/>
    <property type="match status" value="5"/>
</dbReference>
<evidence type="ECO:0000256" key="6">
    <source>
        <dbReference type="SAM" id="MobiDB-lite"/>
    </source>
</evidence>
<feature type="domain" description="Peptidase S1" evidence="8">
    <location>
        <begin position="1119"/>
        <end position="1345"/>
    </location>
</feature>
<feature type="signal peptide" evidence="7">
    <location>
        <begin position="1"/>
        <end position="18"/>
    </location>
</feature>
<reference evidence="9 10" key="1">
    <citation type="journal article" date="2018" name="Sci. Rep.">
        <title>Comparative analysis of the Pocillopora damicornis genome highlights role of immune system in coral evolution.</title>
        <authorList>
            <person name="Cunning R."/>
            <person name="Bay R.A."/>
            <person name="Gillette P."/>
            <person name="Baker A.C."/>
            <person name="Traylor-Knowles N."/>
        </authorList>
    </citation>
    <scope>NUCLEOTIDE SEQUENCE [LARGE SCALE GENOMIC DNA]</scope>
    <source>
        <strain evidence="9">RSMAS</strain>
        <tissue evidence="9">Whole animal</tissue>
    </source>
</reference>
<gene>
    <name evidence="9" type="ORF">pdam_00004725</name>
</gene>
<dbReference type="Gene3D" id="2.40.10.10">
    <property type="entry name" value="Trypsin-like serine proteases"/>
    <property type="match status" value="5"/>
</dbReference>
<keyword evidence="10" id="KW-1185">Reference proteome</keyword>
<dbReference type="PANTHER" id="PTHR24252:SF7">
    <property type="entry name" value="HYALIN"/>
    <property type="match status" value="1"/>
</dbReference>
<evidence type="ECO:0000256" key="1">
    <source>
        <dbReference type="ARBA" id="ARBA00022670"/>
    </source>
</evidence>
<keyword evidence="7" id="KW-0732">Signal</keyword>
<feature type="domain" description="Peptidase S1" evidence="8">
    <location>
        <begin position="635"/>
        <end position="760"/>
    </location>
</feature>
<organism evidence="9 10">
    <name type="scientific">Pocillopora damicornis</name>
    <name type="common">Cauliflower coral</name>
    <name type="synonym">Millepora damicornis</name>
    <dbReference type="NCBI Taxonomy" id="46731"/>
    <lineage>
        <taxon>Eukaryota</taxon>
        <taxon>Metazoa</taxon>
        <taxon>Cnidaria</taxon>
        <taxon>Anthozoa</taxon>
        <taxon>Hexacorallia</taxon>
        <taxon>Scleractinia</taxon>
        <taxon>Astrocoeniina</taxon>
        <taxon>Pocilloporidae</taxon>
        <taxon>Pocillopora</taxon>
    </lineage>
</organism>
<feature type="chain" id="PRO_5018280595" description="Peptidase S1 domain-containing protein" evidence="7">
    <location>
        <begin position="19"/>
        <end position="1475"/>
    </location>
</feature>